<name>A0A1C3EQ52_9GAMM</name>
<sequence>MRHYLITTHQPPKFYRVDGSIAEVELTYVAQKDYWTLDGSGNLTNKLICSGSSSIASGHWMVRNIEGAIEELQKAEIYPFESKQAAKQYAKQLAITSFKYLSIP</sequence>
<dbReference type="AlphaFoldDB" id="A0A1C3EQ52"/>
<dbReference type="EMBL" id="LYBM01000004">
    <property type="protein sequence ID" value="ODA35364.1"/>
    <property type="molecule type" value="Genomic_DNA"/>
</dbReference>
<proteinExistence type="predicted"/>
<dbReference type="RefSeq" id="WP_068899538.1">
    <property type="nucleotide sequence ID" value="NZ_JBHUIF010000003.1"/>
</dbReference>
<reference evidence="1 2" key="1">
    <citation type="submission" date="2016-05" db="EMBL/GenBank/DDBJ databases">
        <title>Genomic Taxonomy of the Vibrionaceae.</title>
        <authorList>
            <person name="Gomez-Gil B."/>
            <person name="Enciso-Ibarra J."/>
        </authorList>
    </citation>
    <scope>NUCLEOTIDE SEQUENCE [LARGE SCALE GENOMIC DNA]</scope>
    <source>
        <strain evidence="1 2">CAIM 1920</strain>
    </source>
</reference>
<evidence type="ECO:0000313" key="1">
    <source>
        <dbReference type="EMBL" id="ODA35364.1"/>
    </source>
</evidence>
<dbReference type="Proteomes" id="UP000094936">
    <property type="component" value="Unassembled WGS sequence"/>
</dbReference>
<protein>
    <submittedName>
        <fullName evidence="1">Uncharacterized protein</fullName>
    </submittedName>
</protein>
<keyword evidence="2" id="KW-1185">Reference proteome</keyword>
<organism evidence="1 2">
    <name type="scientific">Veronia pacifica</name>
    <dbReference type="NCBI Taxonomy" id="1080227"/>
    <lineage>
        <taxon>Bacteria</taxon>
        <taxon>Pseudomonadati</taxon>
        <taxon>Pseudomonadota</taxon>
        <taxon>Gammaproteobacteria</taxon>
        <taxon>Vibrionales</taxon>
        <taxon>Vibrionaceae</taxon>
        <taxon>Veronia</taxon>
    </lineage>
</organism>
<comment type="caution">
    <text evidence="1">The sequence shown here is derived from an EMBL/GenBank/DDBJ whole genome shotgun (WGS) entry which is preliminary data.</text>
</comment>
<gene>
    <name evidence="1" type="ORF">A8L45_04150</name>
</gene>
<dbReference type="OrthoDB" id="5901461at2"/>
<accession>A0A1C3EQ52</accession>
<evidence type="ECO:0000313" key="2">
    <source>
        <dbReference type="Proteomes" id="UP000094936"/>
    </source>
</evidence>